<feature type="domain" description="Smr" evidence="2">
    <location>
        <begin position="71"/>
        <end position="148"/>
    </location>
</feature>
<organism evidence="3 4">
    <name type="scientific">Mycena maculata</name>
    <dbReference type="NCBI Taxonomy" id="230809"/>
    <lineage>
        <taxon>Eukaryota</taxon>
        <taxon>Fungi</taxon>
        <taxon>Dikarya</taxon>
        <taxon>Basidiomycota</taxon>
        <taxon>Agaricomycotina</taxon>
        <taxon>Agaricomycetes</taxon>
        <taxon>Agaricomycetidae</taxon>
        <taxon>Agaricales</taxon>
        <taxon>Marasmiineae</taxon>
        <taxon>Mycenaceae</taxon>
        <taxon>Mycena</taxon>
    </lineage>
</organism>
<dbReference type="Pfam" id="PF08590">
    <property type="entry name" value="DUF1771"/>
    <property type="match status" value="1"/>
</dbReference>
<feature type="region of interest" description="Disordered" evidence="1">
    <location>
        <begin position="1"/>
        <end position="23"/>
    </location>
</feature>
<dbReference type="SMART" id="SM01162">
    <property type="entry name" value="DUF1771"/>
    <property type="match status" value="1"/>
</dbReference>
<dbReference type="Pfam" id="PF01713">
    <property type="entry name" value="Smr"/>
    <property type="match status" value="1"/>
</dbReference>
<evidence type="ECO:0000256" key="1">
    <source>
        <dbReference type="SAM" id="MobiDB-lite"/>
    </source>
</evidence>
<dbReference type="AlphaFoldDB" id="A0AAD7J1E8"/>
<dbReference type="SUPFAM" id="SSF160443">
    <property type="entry name" value="SMR domain-like"/>
    <property type="match status" value="1"/>
</dbReference>
<dbReference type="PANTHER" id="PTHR47417">
    <property type="entry name" value="SMR DOMAIN-CONTAINING PROTEIN YPL199C"/>
    <property type="match status" value="1"/>
</dbReference>
<dbReference type="InterPro" id="IPR013899">
    <property type="entry name" value="DUF1771"/>
</dbReference>
<dbReference type="PROSITE" id="PS50828">
    <property type="entry name" value="SMR"/>
    <property type="match status" value="1"/>
</dbReference>
<dbReference type="EMBL" id="JARJLG010000065">
    <property type="protein sequence ID" value="KAJ7754930.1"/>
    <property type="molecule type" value="Genomic_DNA"/>
</dbReference>
<feature type="compositionally biased region" description="Basic and acidic residues" evidence="1">
    <location>
        <begin position="1"/>
        <end position="12"/>
    </location>
</feature>
<accession>A0AAD7J1E8</accession>
<evidence type="ECO:0000313" key="3">
    <source>
        <dbReference type="EMBL" id="KAJ7754930.1"/>
    </source>
</evidence>
<dbReference type="InterPro" id="IPR036063">
    <property type="entry name" value="Smr_dom_sf"/>
</dbReference>
<dbReference type="Proteomes" id="UP001215280">
    <property type="component" value="Unassembled WGS sequence"/>
</dbReference>
<dbReference type="PANTHER" id="PTHR47417:SF1">
    <property type="entry name" value="SMR DOMAIN-CONTAINING PROTEIN YPL199C"/>
    <property type="match status" value="1"/>
</dbReference>
<keyword evidence="4" id="KW-1185">Reference proteome</keyword>
<gene>
    <name evidence="3" type="ORF">DFH07DRAFT_692995</name>
</gene>
<dbReference type="InterPro" id="IPR053020">
    <property type="entry name" value="Smr_domain_protein"/>
</dbReference>
<protein>
    <recommendedName>
        <fullName evidence="2">Smr domain-containing protein</fullName>
    </recommendedName>
</protein>
<evidence type="ECO:0000313" key="4">
    <source>
        <dbReference type="Proteomes" id="UP001215280"/>
    </source>
</evidence>
<comment type="caution">
    <text evidence="3">The sequence shown here is derived from an EMBL/GenBank/DDBJ whole genome shotgun (WGS) entry which is preliminary data.</text>
</comment>
<evidence type="ECO:0000259" key="2">
    <source>
        <dbReference type="PROSITE" id="PS50828"/>
    </source>
</evidence>
<name>A0AAD7J1E8_9AGAR</name>
<reference evidence="3" key="1">
    <citation type="submission" date="2023-03" db="EMBL/GenBank/DDBJ databases">
        <title>Massive genome expansion in bonnet fungi (Mycena s.s.) driven by repeated elements and novel gene families across ecological guilds.</title>
        <authorList>
            <consortium name="Lawrence Berkeley National Laboratory"/>
            <person name="Harder C.B."/>
            <person name="Miyauchi S."/>
            <person name="Viragh M."/>
            <person name="Kuo A."/>
            <person name="Thoen E."/>
            <person name="Andreopoulos B."/>
            <person name="Lu D."/>
            <person name="Skrede I."/>
            <person name="Drula E."/>
            <person name="Henrissat B."/>
            <person name="Morin E."/>
            <person name="Kohler A."/>
            <person name="Barry K."/>
            <person name="LaButti K."/>
            <person name="Morin E."/>
            <person name="Salamov A."/>
            <person name="Lipzen A."/>
            <person name="Mereny Z."/>
            <person name="Hegedus B."/>
            <person name="Baldrian P."/>
            <person name="Stursova M."/>
            <person name="Weitz H."/>
            <person name="Taylor A."/>
            <person name="Grigoriev I.V."/>
            <person name="Nagy L.G."/>
            <person name="Martin F."/>
            <person name="Kauserud H."/>
        </authorList>
    </citation>
    <scope>NUCLEOTIDE SEQUENCE</scope>
    <source>
        <strain evidence="3">CBHHK188m</strain>
    </source>
</reference>
<feature type="non-terminal residue" evidence="3">
    <location>
        <position position="1"/>
    </location>
</feature>
<sequence length="148" mass="16353">ALREQAIEEGDRMAQSFAQSQEARRRGFRAEARRLAAVGKEHQRAMEALNETASEMIFQGMPPLDREPNEVDLHGLFVKEAEVRVKAAILAGEQRGDPLVRFIVGQGLHTTGGVLNARLKPALIDYVGRMPRTVEQDPRNAGVLVVSL</sequence>
<dbReference type="InterPro" id="IPR002625">
    <property type="entry name" value="Smr_dom"/>
</dbReference>
<proteinExistence type="predicted"/>
<dbReference type="Gene3D" id="3.30.1370.110">
    <property type="match status" value="1"/>
</dbReference>
<feature type="non-terminal residue" evidence="3">
    <location>
        <position position="148"/>
    </location>
</feature>